<evidence type="ECO:0000313" key="2">
    <source>
        <dbReference type="Proteomes" id="UP000889800"/>
    </source>
</evidence>
<dbReference type="HOGENOM" id="CLU_780596_0_0_3"/>
<dbReference type="AlphaFoldDB" id="Q31MY1"/>
<dbReference type="GeneID" id="72430410"/>
<proteinExistence type="predicted"/>
<keyword evidence="2" id="KW-1185">Reference proteome</keyword>
<name>Q31MY1_SYNE7</name>
<dbReference type="PaxDb" id="1140-Synpcc7942_1558"/>
<dbReference type="STRING" id="1140.Synpcc7942_1558"/>
<dbReference type="EMBL" id="CP000100">
    <property type="protein sequence ID" value="ABB57588.1"/>
    <property type="molecule type" value="Genomic_DNA"/>
</dbReference>
<gene>
    <name evidence="1" type="ordered locus">Synpcc7942_1558</name>
</gene>
<dbReference type="KEGG" id="syf:Synpcc7942_1558"/>
<dbReference type="RefSeq" id="WP_011378082.1">
    <property type="nucleotide sequence ID" value="NC_007604.1"/>
</dbReference>
<evidence type="ECO:0000313" key="1">
    <source>
        <dbReference type="EMBL" id="ABB57588.1"/>
    </source>
</evidence>
<sequence length="355" mass="41548">MSVGHPISPDNSPHHATLIVSGGILQLVGQFAALAAAGSPDSVDVVLTGAYGAERRQWVEQHLQAWLSWRDRGDRWLSPEAAASQPYRRVLINVEWQAKQRQFLSNRPETWICGDSLGFYYRQRDEVQACLQSLLELSLRSRSSRQRRYVLSHRPCWYNHPPQRWQWVAPQFYRQIWQDYQQFCWHATEFPQQWQAATEHLPQDLDPILLLLPNLLPQLRQPEDFWLLLTDWCQPLLKTPRPVLLKLHPRFKALDVADWIAAQDWCDRIQCLPESLGGYPAELMIAALRQSGWQPTVYSLSTANVNSRLLLNWPCRSFSLRSLRPYRGSWQRWLHLRLHWARIQAAERSLQSLEP</sequence>
<dbReference type="OrthoDB" id="9806163at2"/>
<dbReference type="eggNOG" id="ENOG5030376">
    <property type="taxonomic scope" value="Bacteria"/>
</dbReference>
<dbReference type="Proteomes" id="UP000889800">
    <property type="component" value="Chromosome"/>
</dbReference>
<reference evidence="2" key="1">
    <citation type="submission" date="2005-08" db="EMBL/GenBank/DDBJ databases">
        <title>Complete sequence of chromosome 1 of Synechococcus elongatus PCC 7942.</title>
        <authorList>
            <consortium name="US DOE Joint Genome Institute"/>
            <person name="Copeland A."/>
            <person name="Lucas S."/>
            <person name="Lapidus A."/>
            <person name="Barry K."/>
            <person name="Detter J.C."/>
            <person name="Glavina T."/>
            <person name="Hammon N."/>
            <person name="Israni S."/>
            <person name="Pitluck S."/>
            <person name="Schmutz J."/>
            <person name="Larimer F."/>
            <person name="Land M."/>
            <person name="Kyrpides N."/>
            <person name="Lykidis A."/>
            <person name="Richardson P."/>
        </authorList>
    </citation>
    <scope>NUCLEOTIDE SEQUENCE [LARGE SCALE GENOMIC DNA]</scope>
    <source>
        <strain evidence="2">ATCC 33912 / PCC 7942 / FACHB-805</strain>
    </source>
</reference>
<accession>Q31MY1</accession>
<organism evidence="1 2">
    <name type="scientific">Synechococcus elongatus (strain ATCC 33912 / PCC 7942 / FACHB-805)</name>
    <name type="common">Anacystis nidulans R2</name>
    <dbReference type="NCBI Taxonomy" id="1140"/>
    <lineage>
        <taxon>Bacteria</taxon>
        <taxon>Bacillati</taxon>
        <taxon>Cyanobacteriota</taxon>
        <taxon>Cyanophyceae</taxon>
        <taxon>Synechococcales</taxon>
        <taxon>Synechococcaceae</taxon>
        <taxon>Synechococcus</taxon>
    </lineage>
</organism>
<dbReference type="BioCyc" id="SYNEL:SYNPCC7942_1558-MONOMER"/>
<protein>
    <submittedName>
        <fullName evidence="1">Uncharacterized protein</fullName>
    </submittedName>
</protein>